<accession>A0A1G5PLH4</accession>
<dbReference type="OrthoDB" id="530475at2"/>
<organism evidence="1 2">
    <name type="scientific">Epibacterium ulvae</name>
    <dbReference type="NCBI Taxonomy" id="1156985"/>
    <lineage>
        <taxon>Bacteria</taxon>
        <taxon>Pseudomonadati</taxon>
        <taxon>Pseudomonadota</taxon>
        <taxon>Alphaproteobacteria</taxon>
        <taxon>Rhodobacterales</taxon>
        <taxon>Roseobacteraceae</taxon>
        <taxon>Epibacterium</taxon>
    </lineage>
</organism>
<dbReference type="GO" id="GO:0015716">
    <property type="term" value="P:organic phosphonate transport"/>
    <property type="evidence" value="ECO:0007669"/>
    <property type="project" value="InterPro"/>
</dbReference>
<dbReference type="RefSeq" id="WP_090215053.1">
    <property type="nucleotide sequence ID" value="NZ_FMWG01000001.1"/>
</dbReference>
<dbReference type="STRING" id="1156985.SAMN04488118_101275"/>
<dbReference type="InterPro" id="IPR009609">
    <property type="entry name" value="Phosphonate_metab_PhnG"/>
</dbReference>
<dbReference type="NCBIfam" id="TIGR03293">
    <property type="entry name" value="PhnG_redo"/>
    <property type="match status" value="1"/>
</dbReference>
<proteinExistence type="predicted"/>
<evidence type="ECO:0000313" key="2">
    <source>
        <dbReference type="Proteomes" id="UP000198767"/>
    </source>
</evidence>
<keyword evidence="2" id="KW-1185">Reference proteome</keyword>
<sequence length="150" mass="16300">MTTASDQTPRQAWLSVLATADAAQLQGLWHESGFTPEFDWLRAPEVGAVMTRARMGGTGAPFNLGEMTVTRCALTLPDGTVGHGYVQGRDKVKAETVALIDALMQGSRAHILDEVILAPLRKARHARKRVRAEKAAATKVDFFTLVRGED</sequence>
<dbReference type="AlphaFoldDB" id="A0A1G5PLH4"/>
<dbReference type="Proteomes" id="UP000198767">
    <property type="component" value="Unassembled WGS sequence"/>
</dbReference>
<dbReference type="GO" id="GO:0019634">
    <property type="term" value="P:organic phosphonate metabolic process"/>
    <property type="evidence" value="ECO:0007669"/>
    <property type="project" value="InterPro"/>
</dbReference>
<name>A0A1G5PLH4_9RHOB</name>
<evidence type="ECO:0000313" key="1">
    <source>
        <dbReference type="EMBL" id="SCZ50384.1"/>
    </source>
</evidence>
<reference evidence="1 2" key="1">
    <citation type="submission" date="2016-10" db="EMBL/GenBank/DDBJ databases">
        <authorList>
            <person name="de Groot N.N."/>
        </authorList>
    </citation>
    <scope>NUCLEOTIDE SEQUENCE [LARGE SCALE GENOMIC DNA]</scope>
    <source>
        <strain evidence="1 2">U95</strain>
    </source>
</reference>
<dbReference type="EMBL" id="FMWG01000001">
    <property type="protein sequence ID" value="SCZ50384.1"/>
    <property type="molecule type" value="Genomic_DNA"/>
</dbReference>
<dbReference type="Pfam" id="PF06754">
    <property type="entry name" value="PhnG"/>
    <property type="match status" value="1"/>
</dbReference>
<protein>
    <submittedName>
        <fullName evidence="1">Alpha-D-ribose 1-methylphosphonate 5-triphosphate synthase subunit PhnG</fullName>
    </submittedName>
</protein>
<gene>
    <name evidence="1" type="ORF">SAMN04488118_101275</name>
</gene>